<dbReference type="EMBL" id="CAJVPY010004782">
    <property type="protein sequence ID" value="CAG8627882.1"/>
    <property type="molecule type" value="Genomic_DNA"/>
</dbReference>
<dbReference type="Pfam" id="PF00018">
    <property type="entry name" value="SH3_1"/>
    <property type="match status" value="1"/>
</dbReference>
<feature type="compositionally biased region" description="Polar residues" evidence="4">
    <location>
        <begin position="241"/>
        <end position="252"/>
    </location>
</feature>
<gene>
    <name evidence="6" type="ORF">DERYTH_LOCUS8991</name>
</gene>
<dbReference type="GO" id="GO:0051015">
    <property type="term" value="F:actin filament binding"/>
    <property type="evidence" value="ECO:0007669"/>
    <property type="project" value="TreeGrafter"/>
</dbReference>
<feature type="domain" description="SH3" evidence="5">
    <location>
        <begin position="320"/>
        <end position="381"/>
    </location>
</feature>
<dbReference type="FunFam" id="2.30.30.40:FF:000100">
    <property type="entry name" value="SH3 domain-containing YSC84-like protein 1"/>
    <property type="match status" value="1"/>
</dbReference>
<dbReference type="PANTHER" id="PTHR15629:SF2">
    <property type="entry name" value="SH3 DOMAIN-CONTAINING YSC84-LIKE PROTEIN 1"/>
    <property type="match status" value="1"/>
</dbReference>
<keyword evidence="7" id="KW-1185">Reference proteome</keyword>
<feature type="compositionally biased region" description="Polar residues" evidence="4">
    <location>
        <begin position="222"/>
        <end position="232"/>
    </location>
</feature>
<feature type="compositionally biased region" description="Polar residues" evidence="4">
    <location>
        <begin position="277"/>
        <end position="302"/>
    </location>
</feature>
<dbReference type="Pfam" id="PF04366">
    <property type="entry name" value="Ysc84"/>
    <property type="match status" value="1"/>
</dbReference>
<dbReference type="Proteomes" id="UP000789405">
    <property type="component" value="Unassembled WGS sequence"/>
</dbReference>
<keyword evidence="2 3" id="KW-0728">SH3 domain</keyword>
<dbReference type="InterPro" id="IPR001452">
    <property type="entry name" value="SH3_domain"/>
</dbReference>
<evidence type="ECO:0000313" key="7">
    <source>
        <dbReference type="Proteomes" id="UP000789405"/>
    </source>
</evidence>
<dbReference type="InterPro" id="IPR036028">
    <property type="entry name" value="SH3-like_dom_sf"/>
</dbReference>
<comment type="caution">
    <text evidence="6">The sequence shown here is derived from an EMBL/GenBank/DDBJ whole genome shotgun (WGS) entry which is preliminary data.</text>
</comment>
<dbReference type="GO" id="GO:0051017">
    <property type="term" value="P:actin filament bundle assembly"/>
    <property type="evidence" value="ECO:0007669"/>
    <property type="project" value="TreeGrafter"/>
</dbReference>
<evidence type="ECO:0000259" key="5">
    <source>
        <dbReference type="PROSITE" id="PS50002"/>
    </source>
</evidence>
<dbReference type="PRINTS" id="PR00452">
    <property type="entry name" value="SH3DOMAIN"/>
</dbReference>
<dbReference type="AlphaFoldDB" id="A0A9N9GUQ4"/>
<dbReference type="PROSITE" id="PS50002">
    <property type="entry name" value="SH3"/>
    <property type="match status" value="1"/>
</dbReference>
<dbReference type="OrthoDB" id="443981at2759"/>
<protein>
    <submittedName>
        <fullName evidence="6">21198_t:CDS:1</fullName>
    </submittedName>
</protein>
<comment type="similarity">
    <text evidence="1">Belongs to the SH3YL1 family.</text>
</comment>
<reference evidence="6" key="1">
    <citation type="submission" date="2021-06" db="EMBL/GenBank/DDBJ databases">
        <authorList>
            <person name="Kallberg Y."/>
            <person name="Tangrot J."/>
            <person name="Rosling A."/>
        </authorList>
    </citation>
    <scope>NUCLEOTIDE SEQUENCE</scope>
    <source>
        <strain evidence="6">MA453B</strain>
    </source>
</reference>
<feature type="compositionally biased region" description="Pro residues" evidence="4">
    <location>
        <begin position="305"/>
        <end position="320"/>
    </location>
</feature>
<dbReference type="SUPFAM" id="SSF50044">
    <property type="entry name" value="SH3-domain"/>
    <property type="match status" value="1"/>
</dbReference>
<name>A0A9N9GUQ4_9GLOM</name>
<evidence type="ECO:0000256" key="2">
    <source>
        <dbReference type="ARBA" id="ARBA00022443"/>
    </source>
</evidence>
<dbReference type="SMART" id="SM00326">
    <property type="entry name" value="SH3"/>
    <property type="match status" value="1"/>
</dbReference>
<evidence type="ECO:0000313" key="6">
    <source>
        <dbReference type="EMBL" id="CAG8627882.1"/>
    </source>
</evidence>
<evidence type="ECO:0000256" key="4">
    <source>
        <dbReference type="SAM" id="MobiDB-lite"/>
    </source>
</evidence>
<dbReference type="PANTHER" id="PTHR15629">
    <property type="entry name" value="SH3YL1 PROTEIN"/>
    <property type="match status" value="1"/>
</dbReference>
<feature type="region of interest" description="Disordered" evidence="4">
    <location>
        <begin position="222"/>
        <end position="322"/>
    </location>
</feature>
<dbReference type="InterPro" id="IPR033643">
    <property type="entry name" value="SYLF_SH3YL1-like"/>
</dbReference>
<organism evidence="6 7">
    <name type="scientific">Dentiscutata erythropus</name>
    <dbReference type="NCBI Taxonomy" id="1348616"/>
    <lineage>
        <taxon>Eukaryota</taxon>
        <taxon>Fungi</taxon>
        <taxon>Fungi incertae sedis</taxon>
        <taxon>Mucoromycota</taxon>
        <taxon>Glomeromycotina</taxon>
        <taxon>Glomeromycetes</taxon>
        <taxon>Diversisporales</taxon>
        <taxon>Gigasporaceae</taxon>
        <taxon>Dentiscutata</taxon>
    </lineage>
</organism>
<proteinExistence type="inferred from homology"/>
<dbReference type="Gene3D" id="2.30.30.40">
    <property type="entry name" value="SH3 Domains"/>
    <property type="match status" value="1"/>
</dbReference>
<dbReference type="InterPro" id="IPR051702">
    <property type="entry name" value="SH3_domain_YSC84-like"/>
</dbReference>
<dbReference type="GO" id="GO:0030479">
    <property type="term" value="C:actin cortical patch"/>
    <property type="evidence" value="ECO:0007669"/>
    <property type="project" value="TreeGrafter"/>
</dbReference>
<dbReference type="CDD" id="cd11525">
    <property type="entry name" value="SYLF_SH3YL1_like"/>
    <property type="match status" value="1"/>
</dbReference>
<evidence type="ECO:0000256" key="1">
    <source>
        <dbReference type="ARBA" id="ARBA00007761"/>
    </source>
</evidence>
<dbReference type="InterPro" id="IPR007461">
    <property type="entry name" value="Ysc84_actin-binding"/>
</dbReference>
<evidence type="ECO:0000256" key="3">
    <source>
        <dbReference type="PROSITE-ProRule" id="PRU00192"/>
    </source>
</evidence>
<dbReference type="GO" id="GO:0035091">
    <property type="term" value="F:phosphatidylinositol binding"/>
    <property type="evidence" value="ECO:0007669"/>
    <property type="project" value="TreeGrafter"/>
</dbReference>
<sequence length="405" mass="42945">MVNSPLPTDLAGECRKAAKILNSFIDPIAAKGPDKVIPPNILQKAKGFAIFTVIKAGFVFSGRAGSGLVIARLEDGSWSAPSAIGTGGMGFGGQIGAEITDFVIVLNSKAAVKSFMHGGNVTLGGNFVLIILIVAAGPIGRNAEGAGSVSLGHVAAVFSYSKTKGLFAGVSIEGSIIIERKDANAKLYHRKVTAKELLSGQVPPPPQADVLYRALSAKASRSSTYETTNSDLSSEHDDATSIRSAGTSQSVPRNYRHSQPPPYSAIKPKSGEDRPRSTNPFDADNSNSAKSVNRSISLSHNNSSKPPPIAPKPQIPPRSPKPQTALALYDFTGEQEGDLSFTKGDLIIVTKKTESNNDWWTGKCKGQDGIVDLSVRDGIQMMARPQCIISPYLNGRLLNFSLREM</sequence>
<accession>A0A9N9GUQ4</accession>
<dbReference type="GO" id="GO:0051666">
    <property type="term" value="P:actin cortical patch localization"/>
    <property type="evidence" value="ECO:0007669"/>
    <property type="project" value="TreeGrafter"/>
</dbReference>